<dbReference type="PROSITE" id="PS51831">
    <property type="entry name" value="HD"/>
    <property type="match status" value="1"/>
</dbReference>
<dbReference type="EMBL" id="CP104013">
    <property type="protein sequence ID" value="UYP46168.1"/>
    <property type="molecule type" value="Genomic_DNA"/>
</dbReference>
<feature type="domain" description="HD" evidence="1">
    <location>
        <begin position="35"/>
        <end position="153"/>
    </location>
</feature>
<sequence>MASIHHYQTMKSWFTSYSQSFLTSDLGFNRNIQLKIDHTMRVIAAIEDIASHLKISPNDVELSRIIALFHDLGRFQQFFEYNTFADRKSVNHAHLAVNILQKKDILAILPPNEQILILSAINYHNVAHVPLELSDQEIFFTKLIRDADKIDIYKVVCDHYQNPDPIFANTIELGLPNSQIISDKVFTSIMNDQLVKHEDIVSVTDFKILQLAWVFDLNFPRSFEIIKERRYIEILNQTLPQTEKMAKIYEKVKNYLINRS</sequence>
<dbReference type="NCBIfam" id="TIGR00277">
    <property type="entry name" value="HDIG"/>
    <property type="match status" value="1"/>
</dbReference>
<keyword evidence="3" id="KW-1185">Reference proteome</keyword>
<dbReference type="InterPro" id="IPR006675">
    <property type="entry name" value="HDIG_dom"/>
</dbReference>
<name>A0ABY6HRN0_9ARCH</name>
<gene>
    <name evidence="2" type="ORF">NEF87_002453</name>
</gene>
<dbReference type="CDD" id="cd00077">
    <property type="entry name" value="HDc"/>
    <property type="match status" value="1"/>
</dbReference>
<accession>A0ABY6HRN0</accession>
<evidence type="ECO:0000259" key="1">
    <source>
        <dbReference type="PROSITE" id="PS51831"/>
    </source>
</evidence>
<dbReference type="Gene3D" id="1.10.3210.10">
    <property type="entry name" value="Hypothetical protein af1432"/>
    <property type="match status" value="1"/>
</dbReference>
<dbReference type="InterPro" id="IPR003607">
    <property type="entry name" value="HD/PDEase_dom"/>
</dbReference>
<organism evidence="2 3">
    <name type="scientific">Candidatus Lokiarchaeum ossiferum</name>
    <dbReference type="NCBI Taxonomy" id="2951803"/>
    <lineage>
        <taxon>Archaea</taxon>
        <taxon>Promethearchaeati</taxon>
        <taxon>Promethearchaeota</taxon>
        <taxon>Promethearchaeia</taxon>
        <taxon>Promethearchaeales</taxon>
        <taxon>Promethearchaeaceae</taxon>
        <taxon>Candidatus Lokiarchaeum</taxon>
    </lineage>
</organism>
<dbReference type="InterPro" id="IPR006674">
    <property type="entry name" value="HD_domain"/>
</dbReference>
<dbReference type="SUPFAM" id="SSF109604">
    <property type="entry name" value="HD-domain/PDEase-like"/>
    <property type="match status" value="1"/>
</dbReference>
<reference evidence="2" key="1">
    <citation type="submission" date="2022-09" db="EMBL/GenBank/DDBJ databases">
        <title>Actin cytoskeleton and complex cell architecture in an #Asgard archaeon.</title>
        <authorList>
            <person name="Ponce Toledo R.I."/>
            <person name="Schleper C."/>
            <person name="Rodrigues Oliveira T."/>
            <person name="Wollweber F."/>
            <person name="Xu J."/>
            <person name="Rittmann S."/>
            <person name="Klingl A."/>
            <person name="Pilhofer M."/>
        </authorList>
    </citation>
    <scope>NUCLEOTIDE SEQUENCE</scope>
    <source>
        <strain evidence="2">B-35</strain>
    </source>
</reference>
<proteinExistence type="predicted"/>
<dbReference type="Pfam" id="PF01966">
    <property type="entry name" value="HD"/>
    <property type="match status" value="1"/>
</dbReference>
<dbReference type="Proteomes" id="UP001208689">
    <property type="component" value="Chromosome"/>
</dbReference>
<evidence type="ECO:0000313" key="3">
    <source>
        <dbReference type="Proteomes" id="UP001208689"/>
    </source>
</evidence>
<evidence type="ECO:0000313" key="2">
    <source>
        <dbReference type="EMBL" id="UYP46168.1"/>
    </source>
</evidence>
<protein>
    <recommendedName>
        <fullName evidence="1">HD domain-containing protein</fullName>
    </recommendedName>
</protein>